<dbReference type="EMBL" id="FNPI01000001">
    <property type="protein sequence ID" value="SDY28903.1"/>
    <property type="molecule type" value="Genomic_DNA"/>
</dbReference>
<evidence type="ECO:0000313" key="3">
    <source>
        <dbReference type="EMBL" id="SDY28903.1"/>
    </source>
</evidence>
<keyword evidence="1" id="KW-1133">Transmembrane helix</keyword>
<dbReference type="PANTHER" id="PTHR30590:SF2">
    <property type="entry name" value="INNER MEMBRANE PROTEIN"/>
    <property type="match status" value="1"/>
</dbReference>
<dbReference type="InterPro" id="IPR007349">
    <property type="entry name" value="DUF418"/>
</dbReference>
<reference evidence="4" key="1">
    <citation type="submission" date="2016-10" db="EMBL/GenBank/DDBJ databases">
        <authorList>
            <person name="Varghese N."/>
            <person name="Submissions S."/>
        </authorList>
    </citation>
    <scope>NUCLEOTIDE SEQUENCE [LARGE SCALE GENOMIC DNA]</scope>
    <source>
        <strain evidence="4">SP</strain>
    </source>
</reference>
<feature type="transmembrane region" description="Helical" evidence="1">
    <location>
        <begin position="92"/>
        <end position="109"/>
    </location>
</feature>
<feature type="transmembrane region" description="Helical" evidence="1">
    <location>
        <begin position="53"/>
        <end position="72"/>
    </location>
</feature>
<sequence length="401" mass="45458">MNATRLHLVDALRGLSLLGILIANMLIFQYGIFGKEEMEFFSLSAADSVVHRFLQIAVEGSFMPIFAFLFGFGMIKMKESLERRNMGVKRTLARRFLFLLLLGYLHSTFLWEGDILLSYGIVGMFLLLFVNRKKKTMLVWGIILFSLTSLLNFGSLIDSKLVEDPETVTEYIERTNSIYGAGTYQEIMNHRNKEEPQVAMGVSEDMLLLLIVITPIFISPPFLIGMYAAKSNWFSNPQAEQPLYLKGMLLVPVGLVIKGLYYLLPSYGWTGVFVLSGGFLLALGYIFSFSYMYSTAKNSAPFTLFSHVGKLSLTNYLMQTVVCTTLFYGYGFGLFGQLGIIYGVLLCIVLYFCQMIASKWYLRRFQTGPLERLLRMITYLTMSGRPKQRREATTGEEKLGA</sequence>
<evidence type="ECO:0000256" key="1">
    <source>
        <dbReference type="SAM" id="Phobius"/>
    </source>
</evidence>
<dbReference type="PANTHER" id="PTHR30590">
    <property type="entry name" value="INNER MEMBRANE PROTEIN"/>
    <property type="match status" value="1"/>
</dbReference>
<dbReference type="Proteomes" id="UP000198935">
    <property type="component" value="Unassembled WGS sequence"/>
</dbReference>
<protein>
    <recommendedName>
        <fullName evidence="2">DUF418 domain-containing protein</fullName>
    </recommendedName>
</protein>
<feature type="transmembrane region" description="Helical" evidence="1">
    <location>
        <begin position="339"/>
        <end position="362"/>
    </location>
</feature>
<accession>A0A1H3IM41</accession>
<feature type="transmembrane region" description="Helical" evidence="1">
    <location>
        <begin position="243"/>
        <end position="264"/>
    </location>
</feature>
<gene>
    <name evidence="3" type="ORF">SAMN05421736_101871</name>
</gene>
<dbReference type="STRING" id="1503961.SAMN05421736_101871"/>
<feature type="transmembrane region" description="Helical" evidence="1">
    <location>
        <begin position="270"/>
        <end position="293"/>
    </location>
</feature>
<keyword evidence="1" id="KW-0812">Transmembrane</keyword>
<evidence type="ECO:0000259" key="2">
    <source>
        <dbReference type="Pfam" id="PF04235"/>
    </source>
</evidence>
<dbReference type="OrthoDB" id="9807744at2"/>
<feature type="transmembrane region" description="Helical" evidence="1">
    <location>
        <begin position="12"/>
        <end position="33"/>
    </location>
</feature>
<dbReference type="Pfam" id="PF04235">
    <property type="entry name" value="DUF418"/>
    <property type="match status" value="1"/>
</dbReference>
<dbReference type="InterPro" id="IPR052529">
    <property type="entry name" value="Bact_Transport_Assoc"/>
</dbReference>
<name>A0A1H3IM41_9BACI</name>
<organism evidence="3 4">
    <name type="scientific">Evansella caseinilytica</name>
    <dbReference type="NCBI Taxonomy" id="1503961"/>
    <lineage>
        <taxon>Bacteria</taxon>
        <taxon>Bacillati</taxon>
        <taxon>Bacillota</taxon>
        <taxon>Bacilli</taxon>
        <taxon>Bacillales</taxon>
        <taxon>Bacillaceae</taxon>
        <taxon>Evansella</taxon>
    </lineage>
</organism>
<keyword evidence="4" id="KW-1185">Reference proteome</keyword>
<feature type="domain" description="DUF418" evidence="2">
    <location>
        <begin position="228"/>
        <end position="380"/>
    </location>
</feature>
<feature type="transmembrane region" description="Helical" evidence="1">
    <location>
        <begin position="138"/>
        <end position="157"/>
    </location>
</feature>
<feature type="transmembrane region" description="Helical" evidence="1">
    <location>
        <begin position="115"/>
        <end position="131"/>
    </location>
</feature>
<feature type="transmembrane region" description="Helical" evidence="1">
    <location>
        <begin position="206"/>
        <end position="229"/>
    </location>
</feature>
<proteinExistence type="predicted"/>
<feature type="transmembrane region" description="Helical" evidence="1">
    <location>
        <begin position="313"/>
        <end position="333"/>
    </location>
</feature>
<keyword evidence="1" id="KW-0472">Membrane</keyword>
<evidence type="ECO:0000313" key="4">
    <source>
        <dbReference type="Proteomes" id="UP000198935"/>
    </source>
</evidence>
<dbReference type="AlphaFoldDB" id="A0A1H3IM41"/>